<feature type="transmembrane region" description="Helical" evidence="1">
    <location>
        <begin position="57"/>
        <end position="78"/>
    </location>
</feature>
<protein>
    <recommendedName>
        <fullName evidence="3">DUF1269 domain-containing protein</fullName>
    </recommendedName>
</protein>
<keyword evidence="1" id="KW-0812">Transmembrane</keyword>
<proteinExistence type="predicted"/>
<keyword evidence="1" id="KW-1133">Transmembrane helix</keyword>
<organism evidence="2">
    <name type="scientific">Planktothricoides sp. SpSt-374</name>
    <dbReference type="NCBI Taxonomy" id="2282167"/>
    <lineage>
        <taxon>Bacteria</taxon>
        <taxon>Bacillati</taxon>
        <taxon>Cyanobacteriota</taxon>
        <taxon>Cyanophyceae</taxon>
        <taxon>Oscillatoriophycideae</taxon>
        <taxon>Oscillatoriales</taxon>
        <taxon>Oscillatoriaceae</taxon>
        <taxon>Planktothricoides</taxon>
    </lineage>
</organism>
<dbReference type="InterPro" id="IPR052948">
    <property type="entry name" value="Low_temp-induced_all0457"/>
</dbReference>
<dbReference type="EMBL" id="DSPX01000251">
    <property type="protein sequence ID" value="HGG03629.1"/>
    <property type="molecule type" value="Genomic_DNA"/>
</dbReference>
<feature type="transmembrane region" description="Helical" evidence="1">
    <location>
        <begin position="98"/>
        <end position="118"/>
    </location>
</feature>
<gene>
    <name evidence="2" type="ORF">ENR15_24085</name>
</gene>
<dbReference type="AlphaFoldDB" id="A0A7C3ZZM1"/>
<keyword evidence="1" id="KW-0472">Membrane</keyword>
<comment type="caution">
    <text evidence="2">The sequence shown here is derived from an EMBL/GenBank/DDBJ whole genome shotgun (WGS) entry which is preliminary data.</text>
</comment>
<evidence type="ECO:0008006" key="3">
    <source>
        <dbReference type="Google" id="ProtNLM"/>
    </source>
</evidence>
<sequence>MNLVVAVFPDRISAEAVSVAMEKEGAADVRVTIFGKGYLSAEGLGQLDPNQKTRRRVLLMATWLMPFGFFAGLTFSVLADLDTFAWAGPIGNHVVGGLLGAVSGGMGAFFSAGGLTLVGDSEDAFSYRASLDEGKYLVVVRGPDTATTQATLILRQFQPETLRVYDADGTV</sequence>
<evidence type="ECO:0000313" key="2">
    <source>
        <dbReference type="EMBL" id="HGG03629.1"/>
    </source>
</evidence>
<reference evidence="2" key="1">
    <citation type="journal article" date="2020" name="mSystems">
        <title>Genome- and Community-Level Interaction Insights into Carbon Utilization and Element Cycling Functions of Hydrothermarchaeota in Hydrothermal Sediment.</title>
        <authorList>
            <person name="Zhou Z."/>
            <person name="Liu Y."/>
            <person name="Xu W."/>
            <person name="Pan J."/>
            <person name="Luo Z.H."/>
            <person name="Li M."/>
        </authorList>
    </citation>
    <scope>NUCLEOTIDE SEQUENCE [LARGE SCALE GENOMIC DNA]</scope>
    <source>
        <strain evidence="2">SpSt-374</strain>
    </source>
</reference>
<name>A0A7C3ZZM1_9CYAN</name>
<evidence type="ECO:0000256" key="1">
    <source>
        <dbReference type="SAM" id="Phobius"/>
    </source>
</evidence>
<accession>A0A7C3ZZM1</accession>
<dbReference type="PANTHER" id="PTHR36109:SF1">
    <property type="entry name" value="SLR0613 PROTEIN"/>
    <property type="match status" value="1"/>
</dbReference>
<dbReference type="PANTHER" id="PTHR36109">
    <property type="entry name" value="MEMBRANE PROTEIN-RELATED"/>
    <property type="match status" value="1"/>
</dbReference>